<dbReference type="KEGG" id="ssl:SS1G_01738"/>
<name>A7E8W0_SCLS1</name>
<dbReference type="AlphaFoldDB" id="A7E8W0"/>
<dbReference type="HOGENOM" id="CLU_3015568_0_0_1"/>
<proteinExistence type="predicted"/>
<dbReference type="Proteomes" id="UP000001312">
    <property type="component" value="Unassembled WGS sequence"/>
</dbReference>
<reference evidence="2" key="1">
    <citation type="journal article" date="2011" name="PLoS Genet.">
        <title>Genomic analysis of the necrotrophic fungal pathogens Sclerotinia sclerotiorum and Botrytis cinerea.</title>
        <authorList>
            <person name="Amselem J."/>
            <person name="Cuomo C.A."/>
            <person name="van Kan J.A."/>
            <person name="Viaud M."/>
            <person name="Benito E.P."/>
            <person name="Couloux A."/>
            <person name="Coutinho P.M."/>
            <person name="de Vries R.P."/>
            <person name="Dyer P.S."/>
            <person name="Fillinger S."/>
            <person name="Fournier E."/>
            <person name="Gout L."/>
            <person name="Hahn M."/>
            <person name="Kohn L."/>
            <person name="Lapalu N."/>
            <person name="Plummer K.M."/>
            <person name="Pradier J.M."/>
            <person name="Quevillon E."/>
            <person name="Sharon A."/>
            <person name="Simon A."/>
            <person name="ten Have A."/>
            <person name="Tudzynski B."/>
            <person name="Tudzynski P."/>
            <person name="Wincker P."/>
            <person name="Andrew M."/>
            <person name="Anthouard V."/>
            <person name="Beever R.E."/>
            <person name="Beffa R."/>
            <person name="Benoit I."/>
            <person name="Bouzid O."/>
            <person name="Brault B."/>
            <person name="Chen Z."/>
            <person name="Choquer M."/>
            <person name="Collemare J."/>
            <person name="Cotton P."/>
            <person name="Danchin E.G."/>
            <person name="Da Silva C."/>
            <person name="Gautier A."/>
            <person name="Giraud C."/>
            <person name="Giraud T."/>
            <person name="Gonzalez C."/>
            <person name="Grossetete S."/>
            <person name="Guldener U."/>
            <person name="Henrissat B."/>
            <person name="Howlett B.J."/>
            <person name="Kodira C."/>
            <person name="Kretschmer M."/>
            <person name="Lappartient A."/>
            <person name="Leroch M."/>
            <person name="Levis C."/>
            <person name="Mauceli E."/>
            <person name="Neuveglise C."/>
            <person name="Oeser B."/>
            <person name="Pearson M."/>
            <person name="Poulain J."/>
            <person name="Poussereau N."/>
            <person name="Quesneville H."/>
            <person name="Rascle C."/>
            <person name="Schumacher J."/>
            <person name="Segurens B."/>
            <person name="Sexton A."/>
            <person name="Silva E."/>
            <person name="Sirven C."/>
            <person name="Soanes D.M."/>
            <person name="Talbot N.J."/>
            <person name="Templeton M."/>
            <person name="Yandava C."/>
            <person name="Yarden O."/>
            <person name="Zeng Q."/>
            <person name="Rollins J.A."/>
            <person name="Lebrun M.H."/>
            <person name="Dickman M."/>
        </authorList>
    </citation>
    <scope>NUCLEOTIDE SEQUENCE [LARGE SCALE GENOMIC DNA]</scope>
    <source>
        <strain evidence="2">ATCC 18683 / 1980 / Ss-1</strain>
    </source>
</reference>
<accession>A7E8W0</accession>
<evidence type="ECO:0000313" key="2">
    <source>
        <dbReference type="Proteomes" id="UP000001312"/>
    </source>
</evidence>
<protein>
    <submittedName>
        <fullName evidence="1">Uncharacterized protein</fullName>
    </submittedName>
</protein>
<evidence type="ECO:0000313" key="1">
    <source>
        <dbReference type="EMBL" id="EDN96812.1"/>
    </source>
</evidence>
<organism evidence="1 2">
    <name type="scientific">Sclerotinia sclerotiorum (strain ATCC 18683 / 1980 / Ss-1)</name>
    <name type="common">White mold</name>
    <name type="synonym">Whetzelinia sclerotiorum</name>
    <dbReference type="NCBI Taxonomy" id="665079"/>
    <lineage>
        <taxon>Eukaryota</taxon>
        <taxon>Fungi</taxon>
        <taxon>Dikarya</taxon>
        <taxon>Ascomycota</taxon>
        <taxon>Pezizomycotina</taxon>
        <taxon>Leotiomycetes</taxon>
        <taxon>Helotiales</taxon>
        <taxon>Sclerotiniaceae</taxon>
        <taxon>Sclerotinia</taxon>
    </lineage>
</organism>
<sequence>MRDMMQSHIFRKPSLTNTGLGYGKAVFLLYIEGNKKNGFEVVNPYILEVGYATPMV</sequence>
<dbReference type="RefSeq" id="XP_001597544.1">
    <property type="nucleotide sequence ID" value="XM_001597494.1"/>
</dbReference>
<dbReference type="GeneID" id="5493409"/>
<dbReference type="InParanoid" id="A7E8W0"/>
<dbReference type="EMBL" id="CH476622">
    <property type="protein sequence ID" value="EDN96812.1"/>
    <property type="molecule type" value="Genomic_DNA"/>
</dbReference>
<gene>
    <name evidence="1" type="ORF">SS1G_01738</name>
</gene>
<keyword evidence="2" id="KW-1185">Reference proteome</keyword>